<keyword evidence="6 10" id="KW-0229">DNA integration</keyword>
<evidence type="ECO:0000256" key="5">
    <source>
        <dbReference type="ARBA" id="ARBA00022829"/>
    </source>
</evidence>
<evidence type="ECO:0000256" key="7">
    <source>
        <dbReference type="ARBA" id="ARBA00023125"/>
    </source>
</evidence>
<dbReference type="GO" id="GO:0005737">
    <property type="term" value="C:cytoplasm"/>
    <property type="evidence" value="ECO:0007669"/>
    <property type="project" value="UniProtKB-SubCell"/>
</dbReference>
<dbReference type="Pfam" id="PF00589">
    <property type="entry name" value="Phage_integrase"/>
    <property type="match status" value="1"/>
</dbReference>
<comment type="caution">
    <text evidence="10">Lacks conserved residue(s) required for the propagation of feature annotation.</text>
</comment>
<dbReference type="NCBIfam" id="TIGR02225">
    <property type="entry name" value="recomb_XerD"/>
    <property type="match status" value="1"/>
</dbReference>
<protein>
    <recommendedName>
        <fullName evidence="10">Tyrosine recombinase XerC</fullName>
    </recommendedName>
</protein>
<evidence type="ECO:0000313" key="14">
    <source>
        <dbReference type="Proteomes" id="UP000032431"/>
    </source>
</evidence>
<dbReference type="InterPro" id="IPR011010">
    <property type="entry name" value="DNA_brk_join_enz"/>
</dbReference>
<dbReference type="HOGENOM" id="CLU_027562_9_6_9"/>
<feature type="active site" evidence="10">
    <location>
        <position position="239"/>
    </location>
</feature>
<dbReference type="InterPro" id="IPR002104">
    <property type="entry name" value="Integrase_catalytic"/>
</dbReference>
<feature type="active site" evidence="10">
    <location>
        <position position="146"/>
    </location>
</feature>
<comment type="function">
    <text evidence="10">Site-specific tyrosine recombinase, which acts by catalyzing the cutting and rejoining of the recombining DNA molecules. The XerC-XerD complex is essential to convert dimers of the bacterial chromosome into monomers to permit their segregation at cell division. It also contributes to the segregational stability of plasmids.</text>
</comment>
<evidence type="ECO:0000256" key="4">
    <source>
        <dbReference type="ARBA" id="ARBA00022618"/>
    </source>
</evidence>
<dbReference type="GO" id="GO:0009037">
    <property type="term" value="F:tyrosine-based site-specific recombinase activity"/>
    <property type="evidence" value="ECO:0007669"/>
    <property type="project" value="UniProtKB-UniRule"/>
</dbReference>
<dbReference type="GO" id="GO:0007059">
    <property type="term" value="P:chromosome segregation"/>
    <property type="evidence" value="ECO:0007669"/>
    <property type="project" value="UniProtKB-UniRule"/>
</dbReference>
<dbReference type="NCBIfam" id="NF001399">
    <property type="entry name" value="PRK00283.1"/>
    <property type="match status" value="1"/>
</dbReference>
<feature type="active site" evidence="10">
    <location>
        <position position="265"/>
    </location>
</feature>
<comment type="subcellular location">
    <subcellularLocation>
        <location evidence="1 10">Cytoplasm</location>
    </subcellularLocation>
</comment>
<dbReference type="InterPro" id="IPR010998">
    <property type="entry name" value="Integrase_recombinase_N"/>
</dbReference>
<dbReference type="KEGG" id="ccel:CCDG5_1075"/>
<name>A0A078KNS5_9FIRM</name>
<evidence type="ECO:0000256" key="9">
    <source>
        <dbReference type="ARBA" id="ARBA00023306"/>
    </source>
</evidence>
<dbReference type="InterPro" id="IPR023009">
    <property type="entry name" value="Tyrosine_recombinase_XerC/XerD"/>
</dbReference>
<dbReference type="OrthoDB" id="9801717at2"/>
<dbReference type="SUPFAM" id="SSF56349">
    <property type="entry name" value="DNA breaking-rejoining enzymes"/>
    <property type="match status" value="1"/>
</dbReference>
<dbReference type="GO" id="GO:0006313">
    <property type="term" value="P:DNA transposition"/>
    <property type="evidence" value="ECO:0007669"/>
    <property type="project" value="UniProtKB-UniRule"/>
</dbReference>
<dbReference type="InterPro" id="IPR011932">
    <property type="entry name" value="Recomb_XerD"/>
</dbReference>
<evidence type="ECO:0000259" key="12">
    <source>
        <dbReference type="PROSITE" id="PS51900"/>
    </source>
</evidence>
<dbReference type="CDD" id="cd00798">
    <property type="entry name" value="INT_XerDC_C"/>
    <property type="match status" value="1"/>
</dbReference>
<dbReference type="InterPro" id="IPR004107">
    <property type="entry name" value="Integrase_SAM-like_N"/>
</dbReference>
<reference evidence="14" key="1">
    <citation type="submission" date="2014-07" db="EMBL/GenBank/DDBJ databases">
        <authorList>
            <person name="Wibberg D."/>
        </authorList>
    </citation>
    <scope>NUCLEOTIDE SEQUENCE [LARGE SCALE GENOMIC DNA]</scope>
    <source>
        <strain evidence="14">DG5</strain>
    </source>
</reference>
<dbReference type="EMBL" id="LM995447">
    <property type="protein sequence ID" value="CDZ24192.1"/>
    <property type="molecule type" value="Genomic_DNA"/>
</dbReference>
<evidence type="ECO:0000256" key="2">
    <source>
        <dbReference type="ARBA" id="ARBA00010450"/>
    </source>
</evidence>
<feature type="domain" description="Core-binding (CB)" evidence="12">
    <location>
        <begin position="1"/>
        <end position="85"/>
    </location>
</feature>
<keyword evidence="4 10" id="KW-0132">Cell division</keyword>
<dbReference type="PANTHER" id="PTHR30349:SF81">
    <property type="entry name" value="TYROSINE RECOMBINASE XERC"/>
    <property type="match status" value="1"/>
</dbReference>
<comment type="similarity">
    <text evidence="2">Belongs to the 'phage' integrase family. XerD subfamily.</text>
</comment>
<gene>
    <name evidence="13" type="primary">xerD</name>
    <name evidence="10" type="synonym">xerC</name>
    <name evidence="13" type="ORF">CCDG5_1075</name>
</gene>
<dbReference type="Gene3D" id="1.10.150.130">
    <property type="match status" value="1"/>
</dbReference>
<keyword evidence="7 10" id="KW-0238">DNA-binding</keyword>
<comment type="similarity">
    <text evidence="10">Belongs to the 'phage' integrase family. XerC subfamily.</text>
</comment>
<evidence type="ECO:0000256" key="3">
    <source>
        <dbReference type="ARBA" id="ARBA00022490"/>
    </source>
</evidence>
<keyword evidence="14" id="KW-1185">Reference proteome</keyword>
<feature type="domain" description="Tyr recombinase" evidence="11">
    <location>
        <begin position="106"/>
        <end position="287"/>
    </location>
</feature>
<dbReference type="STRING" id="29343.CCDG5_1075"/>
<evidence type="ECO:0000256" key="8">
    <source>
        <dbReference type="ARBA" id="ARBA00023172"/>
    </source>
</evidence>
<evidence type="ECO:0000256" key="10">
    <source>
        <dbReference type="HAMAP-Rule" id="MF_01808"/>
    </source>
</evidence>
<keyword evidence="5 10" id="KW-0159">Chromosome partition</keyword>
<dbReference type="Gene3D" id="1.10.443.10">
    <property type="entry name" value="Intergrase catalytic core"/>
    <property type="match status" value="1"/>
</dbReference>
<accession>A0A078KNS5</accession>
<keyword evidence="3 10" id="KW-0963">Cytoplasm</keyword>
<dbReference type="Proteomes" id="UP000032431">
    <property type="component" value="Chromosome I"/>
</dbReference>
<organism evidence="13 14">
    <name type="scientific">[Clostridium] cellulosi</name>
    <dbReference type="NCBI Taxonomy" id="29343"/>
    <lineage>
        <taxon>Bacteria</taxon>
        <taxon>Bacillati</taxon>
        <taxon>Bacillota</taxon>
        <taxon>Clostridia</taxon>
        <taxon>Eubacteriales</taxon>
        <taxon>Oscillospiraceae</taxon>
        <taxon>Oscillospiraceae incertae sedis</taxon>
    </lineage>
</organism>
<keyword evidence="9 10" id="KW-0131">Cell cycle</keyword>
<dbReference type="InterPro" id="IPR050090">
    <property type="entry name" value="Tyrosine_recombinase_XerCD"/>
</dbReference>
<evidence type="ECO:0000313" key="13">
    <source>
        <dbReference type="EMBL" id="CDZ24192.1"/>
    </source>
</evidence>
<sequence length="293" mass="33174">MVDYLTGFIVYLETTKSASANTIDAYKRDISQYLDYVINIKKKNLSDISTSDVLDFIELLQKKGKSESTIVRCAASVRCFYKYLIAIGEAHQNPALGLKLSHEKKRLPEILTSEEVDLLLSQPSCEDFKGCRDKAMLELLYATGIRVSELVSLNISDINLELGILYCRGEYKSRIIPVYKDAIDAVMNYLVLLGNEYQLDSNRALFVNHNGGRLSRQGFWKIIKQYAKQAGINKTITPHTLRHSFAAHLLENGADLKSIKEMLGHADISSTQVYTQIVSNHFREVYNKCHPRA</sequence>
<evidence type="ECO:0000256" key="6">
    <source>
        <dbReference type="ARBA" id="ARBA00022908"/>
    </source>
</evidence>
<feature type="active site" description="O-(3'-phospho-DNA)-tyrosine intermediate" evidence="10">
    <location>
        <position position="274"/>
    </location>
</feature>
<dbReference type="PANTHER" id="PTHR30349">
    <property type="entry name" value="PHAGE INTEGRASE-RELATED"/>
    <property type="match status" value="1"/>
</dbReference>
<dbReference type="HAMAP" id="MF_01808">
    <property type="entry name" value="Recomb_XerC_XerD"/>
    <property type="match status" value="1"/>
</dbReference>
<dbReference type="Pfam" id="PF02899">
    <property type="entry name" value="Phage_int_SAM_1"/>
    <property type="match status" value="1"/>
</dbReference>
<dbReference type="NCBIfam" id="NF040815">
    <property type="entry name" value="recomb_XerA_Arch"/>
    <property type="match status" value="1"/>
</dbReference>
<keyword evidence="8 10" id="KW-0233">DNA recombination</keyword>
<dbReference type="GO" id="GO:0003677">
    <property type="term" value="F:DNA binding"/>
    <property type="evidence" value="ECO:0007669"/>
    <property type="project" value="UniProtKB-UniRule"/>
</dbReference>
<dbReference type="InterPro" id="IPR044068">
    <property type="entry name" value="CB"/>
</dbReference>
<dbReference type="PROSITE" id="PS51898">
    <property type="entry name" value="TYR_RECOMBINASE"/>
    <property type="match status" value="1"/>
</dbReference>
<comment type="subunit">
    <text evidence="10">Forms a cyclic heterotetrameric complex composed of two molecules of XerC and two molecules of XerD.</text>
</comment>
<dbReference type="InterPro" id="IPR013762">
    <property type="entry name" value="Integrase-like_cat_sf"/>
</dbReference>
<feature type="active site" evidence="10">
    <location>
        <position position="242"/>
    </location>
</feature>
<evidence type="ECO:0000259" key="11">
    <source>
        <dbReference type="PROSITE" id="PS51898"/>
    </source>
</evidence>
<proteinExistence type="inferred from homology"/>
<dbReference type="PROSITE" id="PS51900">
    <property type="entry name" value="CB"/>
    <property type="match status" value="1"/>
</dbReference>
<dbReference type="PATRIC" id="fig|29343.3.peg.1133"/>
<dbReference type="AlphaFoldDB" id="A0A078KNS5"/>
<evidence type="ECO:0000256" key="1">
    <source>
        <dbReference type="ARBA" id="ARBA00004496"/>
    </source>
</evidence>
<dbReference type="GO" id="GO:0051301">
    <property type="term" value="P:cell division"/>
    <property type="evidence" value="ECO:0007669"/>
    <property type="project" value="UniProtKB-KW"/>
</dbReference>